<dbReference type="GO" id="GO:0016020">
    <property type="term" value="C:membrane"/>
    <property type="evidence" value="ECO:0007669"/>
    <property type="project" value="UniProtKB-SubCell"/>
</dbReference>
<evidence type="ECO:0000256" key="7">
    <source>
        <dbReference type="ARBA" id="ARBA00022840"/>
    </source>
</evidence>
<gene>
    <name evidence="13" type="ORF">F3Y22_tig00012452pilonHSYRG00005</name>
</gene>
<keyword evidence="4" id="KW-0812">Transmembrane</keyword>
<keyword evidence="2" id="KW-0418">Kinase</keyword>
<evidence type="ECO:0000256" key="8">
    <source>
        <dbReference type="ARBA" id="ARBA00022989"/>
    </source>
</evidence>
<keyword evidence="10" id="KW-0325">Glycoprotein</keyword>
<dbReference type="Proteomes" id="UP000436088">
    <property type="component" value="Unassembled WGS sequence"/>
</dbReference>
<organism evidence="13 14">
    <name type="scientific">Hibiscus syriacus</name>
    <name type="common">Rose of Sharon</name>
    <dbReference type="NCBI Taxonomy" id="106335"/>
    <lineage>
        <taxon>Eukaryota</taxon>
        <taxon>Viridiplantae</taxon>
        <taxon>Streptophyta</taxon>
        <taxon>Embryophyta</taxon>
        <taxon>Tracheophyta</taxon>
        <taxon>Spermatophyta</taxon>
        <taxon>Magnoliopsida</taxon>
        <taxon>eudicotyledons</taxon>
        <taxon>Gunneridae</taxon>
        <taxon>Pentapetalae</taxon>
        <taxon>rosids</taxon>
        <taxon>malvids</taxon>
        <taxon>Malvales</taxon>
        <taxon>Malvaceae</taxon>
        <taxon>Malvoideae</taxon>
        <taxon>Hibiscus</taxon>
    </lineage>
</organism>
<dbReference type="AlphaFoldDB" id="A0A6A3C8M2"/>
<evidence type="ECO:0000256" key="9">
    <source>
        <dbReference type="ARBA" id="ARBA00023136"/>
    </source>
</evidence>
<evidence type="ECO:0000256" key="2">
    <source>
        <dbReference type="ARBA" id="ARBA00022527"/>
    </source>
</evidence>
<dbReference type="PANTHER" id="PTHR34590">
    <property type="entry name" value="OS03G0124300 PROTEIN-RELATED"/>
    <property type="match status" value="1"/>
</dbReference>
<comment type="subcellular location">
    <subcellularLocation>
        <location evidence="1">Membrane</location>
        <topology evidence="1">Single-pass type I membrane protein</topology>
    </subcellularLocation>
</comment>
<evidence type="ECO:0000256" key="5">
    <source>
        <dbReference type="ARBA" id="ARBA00022729"/>
    </source>
</evidence>
<protein>
    <submittedName>
        <fullName evidence="13">Receptor-like protein kinase</fullName>
    </submittedName>
</protein>
<dbReference type="InterPro" id="IPR024788">
    <property type="entry name" value="Malectin-like_Carb-bd_dom"/>
</dbReference>
<reference evidence="13" key="1">
    <citation type="submission" date="2019-09" db="EMBL/GenBank/DDBJ databases">
        <title>Draft genome information of white flower Hibiscus syriacus.</title>
        <authorList>
            <person name="Kim Y.-M."/>
        </authorList>
    </citation>
    <scope>NUCLEOTIDE SEQUENCE [LARGE SCALE GENOMIC DNA]</scope>
    <source>
        <strain evidence="13">YM2019G1</strain>
    </source>
</reference>
<keyword evidence="14" id="KW-1185">Reference proteome</keyword>
<evidence type="ECO:0000256" key="1">
    <source>
        <dbReference type="ARBA" id="ARBA00004479"/>
    </source>
</evidence>
<keyword evidence="3" id="KW-0808">Transferase</keyword>
<comment type="caution">
    <text evidence="13">The sequence shown here is derived from an EMBL/GenBank/DDBJ whole genome shotgun (WGS) entry which is preliminary data.</text>
</comment>
<dbReference type="GO" id="GO:0004674">
    <property type="term" value="F:protein serine/threonine kinase activity"/>
    <property type="evidence" value="ECO:0007669"/>
    <property type="project" value="UniProtKB-KW"/>
</dbReference>
<feature type="chain" id="PRO_5025619906" evidence="11">
    <location>
        <begin position="19"/>
        <end position="346"/>
    </location>
</feature>
<dbReference type="FunFam" id="2.60.120.430:FF:000001">
    <property type="entry name" value="Receptor-like protein kinase FERONIA"/>
    <property type="match status" value="1"/>
</dbReference>
<feature type="domain" description="Malectin-like" evidence="12">
    <location>
        <begin position="109"/>
        <end position="318"/>
    </location>
</feature>
<dbReference type="Pfam" id="PF12819">
    <property type="entry name" value="Malectin_like"/>
    <property type="match status" value="1"/>
</dbReference>
<keyword evidence="7" id="KW-0067">ATP-binding</keyword>
<evidence type="ECO:0000256" key="11">
    <source>
        <dbReference type="SAM" id="SignalP"/>
    </source>
</evidence>
<evidence type="ECO:0000256" key="6">
    <source>
        <dbReference type="ARBA" id="ARBA00022741"/>
    </source>
</evidence>
<evidence type="ECO:0000256" key="4">
    <source>
        <dbReference type="ARBA" id="ARBA00022692"/>
    </source>
</evidence>
<evidence type="ECO:0000256" key="10">
    <source>
        <dbReference type="ARBA" id="ARBA00023180"/>
    </source>
</evidence>
<keyword evidence="2" id="KW-0723">Serine/threonine-protein kinase</keyword>
<evidence type="ECO:0000256" key="3">
    <source>
        <dbReference type="ARBA" id="ARBA00022679"/>
    </source>
</evidence>
<evidence type="ECO:0000313" key="13">
    <source>
        <dbReference type="EMBL" id="KAE8723399.1"/>
    </source>
</evidence>
<dbReference type="GO" id="GO:0004714">
    <property type="term" value="F:transmembrane receptor protein tyrosine kinase activity"/>
    <property type="evidence" value="ECO:0007669"/>
    <property type="project" value="InterPro"/>
</dbReference>
<name>A0A6A3C8M2_HIBSY</name>
<dbReference type="Gene3D" id="2.60.120.430">
    <property type="entry name" value="Galactose-binding lectin"/>
    <property type="match status" value="2"/>
</dbReference>
<sequence length="346" mass="38152">MFELLFWVSSVLCLACSAIGFKPADNYLIDCGSLTNNTVSGRVFMADDLASKFFSAPRSVVGNTSKSITSSAVSRLYRTARIFTDLSLARFDVSTENHVLLSSLSVGVPLVKEFSVNVTTNSLTIIFTPSENSFAFINALEVVSAPDQLIPDNARTDKSSMGFQGLMWQALETVARVNMGGPMASFDNDTLSRTWVPEQSFLIEKNLASTVSNIRSVKYVDGGSTPEIAPASVYGTCTKMNSLGDPNSNFDVTWEFDVDQGFQYLVRFNFCDIVSTTFNQLYFNIFIDSSMVVRDLDLSTYSVNVLAAAYYMDYVTDSTMTNKLRVSSGPSNLHDVYPYANHTKWA</sequence>
<dbReference type="GO" id="GO:0005524">
    <property type="term" value="F:ATP binding"/>
    <property type="evidence" value="ECO:0007669"/>
    <property type="project" value="UniProtKB-KW"/>
</dbReference>
<dbReference type="InterPro" id="IPR045272">
    <property type="entry name" value="ANXUR1/2-like"/>
</dbReference>
<dbReference type="PANTHER" id="PTHR34590:SF10">
    <property type="entry name" value="RECEPTOR-LIKE PROTEIN KINASE HERK 1"/>
    <property type="match status" value="1"/>
</dbReference>
<keyword evidence="8" id="KW-1133">Transmembrane helix</keyword>
<evidence type="ECO:0000313" key="14">
    <source>
        <dbReference type="Proteomes" id="UP000436088"/>
    </source>
</evidence>
<evidence type="ECO:0000259" key="12">
    <source>
        <dbReference type="Pfam" id="PF12819"/>
    </source>
</evidence>
<proteinExistence type="predicted"/>
<keyword evidence="6" id="KW-0547">Nucleotide-binding</keyword>
<keyword evidence="9" id="KW-0472">Membrane</keyword>
<dbReference type="EMBL" id="VEPZ02000527">
    <property type="protein sequence ID" value="KAE8723399.1"/>
    <property type="molecule type" value="Genomic_DNA"/>
</dbReference>
<keyword evidence="5 11" id="KW-0732">Signal</keyword>
<feature type="signal peptide" evidence="11">
    <location>
        <begin position="1"/>
        <end position="18"/>
    </location>
</feature>
<accession>A0A6A3C8M2</accession>